<evidence type="ECO:0000313" key="2">
    <source>
        <dbReference type="EMBL" id="ETW78531.1"/>
    </source>
</evidence>
<sequence length="99" mass="10946">MQTTVGTITHQHKSRPADAAANDTRCLGISTSVRGGRPNPQMTEANVRNNTISPPKRPPLRRRTGTGVDTGLVPSGKDGYLWTRLGVDECTMTRKRYRR</sequence>
<dbReference type="EMBL" id="KI925461">
    <property type="protein sequence ID" value="ETW78531.1"/>
    <property type="molecule type" value="Genomic_DNA"/>
</dbReference>
<dbReference type="KEGG" id="hir:HETIRDRAFT_477786"/>
<reference evidence="2 3" key="1">
    <citation type="journal article" date="2012" name="New Phytol.">
        <title>Insight into trade-off between wood decay and parasitism from the genome of a fungal forest pathogen.</title>
        <authorList>
            <person name="Olson A."/>
            <person name="Aerts A."/>
            <person name="Asiegbu F."/>
            <person name="Belbahri L."/>
            <person name="Bouzid O."/>
            <person name="Broberg A."/>
            <person name="Canback B."/>
            <person name="Coutinho P.M."/>
            <person name="Cullen D."/>
            <person name="Dalman K."/>
            <person name="Deflorio G."/>
            <person name="van Diepen L.T."/>
            <person name="Dunand C."/>
            <person name="Duplessis S."/>
            <person name="Durling M."/>
            <person name="Gonthier P."/>
            <person name="Grimwood J."/>
            <person name="Fossdal C.G."/>
            <person name="Hansson D."/>
            <person name="Henrissat B."/>
            <person name="Hietala A."/>
            <person name="Himmelstrand K."/>
            <person name="Hoffmeister D."/>
            <person name="Hogberg N."/>
            <person name="James T.Y."/>
            <person name="Karlsson M."/>
            <person name="Kohler A."/>
            <person name="Kues U."/>
            <person name="Lee Y.H."/>
            <person name="Lin Y.C."/>
            <person name="Lind M."/>
            <person name="Lindquist E."/>
            <person name="Lombard V."/>
            <person name="Lucas S."/>
            <person name="Lunden K."/>
            <person name="Morin E."/>
            <person name="Murat C."/>
            <person name="Park J."/>
            <person name="Raffaello T."/>
            <person name="Rouze P."/>
            <person name="Salamov A."/>
            <person name="Schmutz J."/>
            <person name="Solheim H."/>
            <person name="Stahlberg J."/>
            <person name="Velez H."/>
            <person name="de Vries R.P."/>
            <person name="Wiebenga A."/>
            <person name="Woodward S."/>
            <person name="Yakovlev I."/>
            <person name="Garbelotto M."/>
            <person name="Martin F."/>
            <person name="Grigoriev I.V."/>
            <person name="Stenlid J."/>
        </authorList>
    </citation>
    <scope>NUCLEOTIDE SEQUENCE [LARGE SCALE GENOMIC DNA]</scope>
    <source>
        <strain evidence="2 3">TC 32-1</strain>
    </source>
</reference>
<dbReference type="HOGENOM" id="CLU_2320701_0_0_1"/>
<gene>
    <name evidence="2" type="ORF">HETIRDRAFT_477786</name>
</gene>
<evidence type="ECO:0000256" key="1">
    <source>
        <dbReference type="SAM" id="MobiDB-lite"/>
    </source>
</evidence>
<dbReference type="RefSeq" id="XP_009548867.1">
    <property type="nucleotide sequence ID" value="XM_009550572.1"/>
</dbReference>
<feature type="compositionally biased region" description="Polar residues" evidence="1">
    <location>
        <begin position="40"/>
        <end position="53"/>
    </location>
</feature>
<dbReference type="InParanoid" id="W4K098"/>
<organism evidence="2 3">
    <name type="scientific">Heterobasidion irregulare (strain TC 32-1)</name>
    <dbReference type="NCBI Taxonomy" id="747525"/>
    <lineage>
        <taxon>Eukaryota</taxon>
        <taxon>Fungi</taxon>
        <taxon>Dikarya</taxon>
        <taxon>Basidiomycota</taxon>
        <taxon>Agaricomycotina</taxon>
        <taxon>Agaricomycetes</taxon>
        <taxon>Russulales</taxon>
        <taxon>Bondarzewiaceae</taxon>
        <taxon>Heterobasidion</taxon>
        <taxon>Heterobasidion annosum species complex</taxon>
    </lineage>
</organism>
<name>W4K098_HETIT</name>
<dbReference type="Proteomes" id="UP000030671">
    <property type="component" value="Unassembled WGS sequence"/>
</dbReference>
<feature type="region of interest" description="Disordered" evidence="1">
    <location>
        <begin position="1"/>
        <end position="75"/>
    </location>
</feature>
<keyword evidence="3" id="KW-1185">Reference proteome</keyword>
<accession>W4K098</accession>
<dbReference type="GeneID" id="20677779"/>
<protein>
    <submittedName>
        <fullName evidence="2">Uncharacterized protein</fullName>
    </submittedName>
</protein>
<proteinExistence type="predicted"/>
<evidence type="ECO:0000313" key="3">
    <source>
        <dbReference type="Proteomes" id="UP000030671"/>
    </source>
</evidence>
<dbReference type="AlphaFoldDB" id="W4K098"/>